<keyword evidence="2 5" id="KW-0378">Hydrolase</keyword>
<name>A0ABX9ZG39_9BACL</name>
<evidence type="ECO:0000313" key="7">
    <source>
        <dbReference type="EMBL" id="RSK36627.1"/>
    </source>
</evidence>
<dbReference type="InterPro" id="IPR014016">
    <property type="entry name" value="UvrD-like_ATP-bd"/>
</dbReference>
<accession>A0ABX9ZG39</accession>
<feature type="domain" description="UvrD-like helicase ATP-binding" evidence="6">
    <location>
        <begin position="1"/>
        <end position="227"/>
    </location>
</feature>
<sequence length="529" mass="61413">MAKKLKPTLVLAGPGAGKTHHIINRVIDKIPLLDPERHLVVITYTNAATLEIKERLSRKVDIPPNVFIGTIHSFLIRFFLKPYGKLLGLLPEDVIYKGIDIIAKDKIEENVIKAKIVEKGIVPYEKVVSLSNNIMENKVIRNLISNRLQFLFVDEFQDADSGQYKIFEQIRIVGSTEIYYVGDPEQSIMSFQNKGRKIPTMENRVISKAIKNTMINKEYLLGNHRSSKTIIDFINHFHTSIKQEQSNSKNVTQNKVAFISVAEDIREIIEQFNLLCNDKSYCQNPPKSRFFLAYEGKTYRAVADEFGLIQKVDKDYNEINLLKESSNFVCDILNKGKNSITDELGIENLEYRQLCLKLKEYRSYILAEEFIAPYGLSNTKHKDFSRIIVNDYYKEFKSYFSIAELNSMSIPYYKISHRGTPEIILDCKVEFKLAEDEEYTKPYQINSQIGIFEKEIDIFIPLVKGKNETVYLKSVKVDYYTIKGEKMQYILDIDKQEERHFLITEENKKKTLFNFKVTSSNWILPNSRT</sequence>
<dbReference type="SUPFAM" id="SSF52540">
    <property type="entry name" value="P-loop containing nucleoside triphosphate hydrolases"/>
    <property type="match status" value="1"/>
</dbReference>
<dbReference type="PANTHER" id="PTHR11070:SF2">
    <property type="entry name" value="ATP-DEPENDENT DNA HELICASE SRS2"/>
    <property type="match status" value="1"/>
</dbReference>
<gene>
    <name evidence="7" type="ORF">EJA12_02445</name>
</gene>
<keyword evidence="8" id="KW-1185">Reference proteome</keyword>
<comment type="caution">
    <text evidence="7">The sequence shown here is derived from an EMBL/GenBank/DDBJ whole genome shotgun (WGS) entry which is preliminary data.</text>
</comment>
<dbReference type="InterPro" id="IPR027417">
    <property type="entry name" value="P-loop_NTPase"/>
</dbReference>
<dbReference type="Proteomes" id="UP000272481">
    <property type="component" value="Unassembled WGS sequence"/>
</dbReference>
<evidence type="ECO:0000259" key="6">
    <source>
        <dbReference type="PROSITE" id="PS51198"/>
    </source>
</evidence>
<evidence type="ECO:0000256" key="3">
    <source>
        <dbReference type="ARBA" id="ARBA00022806"/>
    </source>
</evidence>
<keyword evidence="3 5" id="KW-0347">Helicase</keyword>
<dbReference type="InterPro" id="IPR000212">
    <property type="entry name" value="DNA_helicase_UvrD/REP"/>
</dbReference>
<keyword evidence="1 5" id="KW-0547">Nucleotide-binding</keyword>
<dbReference type="PROSITE" id="PS51198">
    <property type="entry name" value="UVRD_HELICASE_ATP_BIND"/>
    <property type="match status" value="1"/>
</dbReference>
<evidence type="ECO:0000256" key="2">
    <source>
        <dbReference type="ARBA" id="ARBA00022801"/>
    </source>
</evidence>
<dbReference type="Pfam" id="PF13245">
    <property type="entry name" value="AAA_19"/>
    <property type="match status" value="1"/>
</dbReference>
<evidence type="ECO:0000256" key="5">
    <source>
        <dbReference type="PROSITE-ProRule" id="PRU00560"/>
    </source>
</evidence>
<evidence type="ECO:0000256" key="4">
    <source>
        <dbReference type="ARBA" id="ARBA00022840"/>
    </source>
</evidence>
<evidence type="ECO:0000313" key="8">
    <source>
        <dbReference type="Proteomes" id="UP000272481"/>
    </source>
</evidence>
<dbReference type="EMBL" id="RWGW01000003">
    <property type="protein sequence ID" value="RSK36627.1"/>
    <property type="molecule type" value="Genomic_DNA"/>
</dbReference>
<evidence type="ECO:0000256" key="1">
    <source>
        <dbReference type="ARBA" id="ARBA00022741"/>
    </source>
</evidence>
<dbReference type="Gene3D" id="3.40.50.300">
    <property type="entry name" value="P-loop containing nucleotide triphosphate hydrolases"/>
    <property type="match status" value="1"/>
</dbReference>
<dbReference type="RefSeq" id="WP_125903408.1">
    <property type="nucleotide sequence ID" value="NZ_RWGW01000003.1"/>
</dbReference>
<proteinExistence type="predicted"/>
<keyword evidence="4 5" id="KW-0067">ATP-binding</keyword>
<reference evidence="7 8" key="1">
    <citation type="submission" date="2018-12" db="EMBL/GenBank/DDBJ databases">
        <title>Comparitive functional genomics of dry heat resistant strains isolated from the viking spacecraft.</title>
        <authorList>
            <person name="Seuylemezian A."/>
            <person name="Vaishampayan P."/>
        </authorList>
    </citation>
    <scope>NUCLEOTIDE SEQUENCE [LARGE SCALE GENOMIC DNA]</scope>
    <source>
        <strain evidence="7 8">M6-11</strain>
    </source>
</reference>
<organism evidence="7 8">
    <name type="scientific">Bhargavaea beijingensis</name>
    <dbReference type="NCBI Taxonomy" id="426756"/>
    <lineage>
        <taxon>Bacteria</taxon>
        <taxon>Bacillati</taxon>
        <taxon>Bacillota</taxon>
        <taxon>Bacilli</taxon>
        <taxon>Bacillales</taxon>
        <taxon>Caryophanaceae</taxon>
        <taxon>Bhargavaea</taxon>
    </lineage>
</organism>
<protein>
    <recommendedName>
        <fullName evidence="6">UvrD-like helicase ATP-binding domain-containing protein</fullName>
    </recommendedName>
</protein>
<dbReference type="PANTHER" id="PTHR11070">
    <property type="entry name" value="UVRD / RECB / PCRA DNA HELICASE FAMILY MEMBER"/>
    <property type="match status" value="1"/>
</dbReference>
<feature type="binding site" evidence="5">
    <location>
        <begin position="12"/>
        <end position="19"/>
    </location>
    <ligand>
        <name>ATP</name>
        <dbReference type="ChEBI" id="CHEBI:30616"/>
    </ligand>
</feature>